<name>A0ABR6NEU5_9SPHN</name>
<sequence length="217" mass="23062">MIGQVVHLDAWFDGATGRVEGYAAPAGEIAPCTIHFRNGGRLIAAARAVHFMRDATYIRAGWCGFSLGVVPSLFLFDDSLDLCCAASGNVLLSLSFADIADGWAASPTKARTAKIIDFLPSQSAIPSVEALGPLVSRIIERKGPIVAAEAMYEMLLRRPADPGGLVEVAGRLRTGHVKLAMEGMLASEEYASLAASRRLLSPFDYGTPPEMVLALVD</sequence>
<keyword evidence="2" id="KW-1185">Reference proteome</keyword>
<accession>A0ABR6NEU5</accession>
<evidence type="ECO:0000313" key="1">
    <source>
        <dbReference type="EMBL" id="MBB5985028.1"/>
    </source>
</evidence>
<dbReference type="EMBL" id="JACHKA010000001">
    <property type="protein sequence ID" value="MBB5985028.1"/>
    <property type="molecule type" value="Genomic_DNA"/>
</dbReference>
<dbReference type="Proteomes" id="UP001138540">
    <property type="component" value="Unassembled WGS sequence"/>
</dbReference>
<evidence type="ECO:0000313" key="2">
    <source>
        <dbReference type="Proteomes" id="UP001138540"/>
    </source>
</evidence>
<proteinExistence type="predicted"/>
<comment type="caution">
    <text evidence="1">The sequence shown here is derived from an EMBL/GenBank/DDBJ whole genome shotgun (WGS) entry which is preliminary data.</text>
</comment>
<dbReference type="RefSeq" id="WP_041391735.1">
    <property type="nucleotide sequence ID" value="NZ_JACHKA010000001.1"/>
</dbReference>
<reference evidence="1 2" key="1">
    <citation type="submission" date="2020-08" db="EMBL/GenBank/DDBJ databases">
        <title>Exploring microbial biodiversity for novel pathways involved in the catabolism of aromatic compounds derived from lignin.</title>
        <authorList>
            <person name="Elkins J."/>
        </authorList>
    </citation>
    <scope>NUCLEOTIDE SEQUENCE [LARGE SCALE GENOMIC DNA]</scope>
    <source>
        <strain evidence="1 2">B1D3A</strain>
    </source>
</reference>
<protein>
    <submittedName>
        <fullName evidence="1">Uncharacterized protein</fullName>
    </submittedName>
</protein>
<gene>
    <name evidence="1" type="ORF">HNP60_001002</name>
</gene>
<organism evidence="1 2">
    <name type="scientific">Sphingobium lignivorans</name>
    <dbReference type="NCBI Taxonomy" id="2735886"/>
    <lineage>
        <taxon>Bacteria</taxon>
        <taxon>Pseudomonadati</taxon>
        <taxon>Pseudomonadota</taxon>
        <taxon>Alphaproteobacteria</taxon>
        <taxon>Sphingomonadales</taxon>
        <taxon>Sphingomonadaceae</taxon>
        <taxon>Sphingobium</taxon>
    </lineage>
</organism>